<organism evidence="1 2">
    <name type="scientific">Xanthomonas arboricola</name>
    <dbReference type="NCBI Taxonomy" id="56448"/>
    <lineage>
        <taxon>Bacteria</taxon>
        <taxon>Pseudomonadati</taxon>
        <taxon>Pseudomonadota</taxon>
        <taxon>Gammaproteobacteria</taxon>
        <taxon>Lysobacterales</taxon>
        <taxon>Lysobacteraceae</taxon>
        <taxon>Xanthomonas</taxon>
    </lineage>
</organism>
<comment type="caution">
    <text evidence="1">The sequence shown here is derived from an EMBL/GenBank/DDBJ whole genome shotgun (WGS) entry which is preliminary data.</text>
</comment>
<sequence>MSLARRIPLLVCLTLALNASPALAQRAVQGDLQSQMSAEQFKAAGLDKLDAGELAALNDWLQGKVAKEAAVVVEQAKEAGRQEVIVKNRGFFDFGSNEPIQSNIVGEFKGFSKGRVYTLANGQDWEQTDAATLSGVRNEAPKVKIKPGLVGVWYLQIEGYNTQAKVRRVK</sequence>
<evidence type="ECO:0000313" key="2">
    <source>
        <dbReference type="Proteomes" id="UP000239204"/>
    </source>
</evidence>
<accession>A0A2S7AJE7</accession>
<dbReference type="RefSeq" id="WP_047127706.1">
    <property type="nucleotide sequence ID" value="NZ_JACICW010000003.1"/>
</dbReference>
<protein>
    <submittedName>
        <fullName evidence="1">Uncharacterized protein</fullName>
    </submittedName>
</protein>
<reference evidence="1 2" key="1">
    <citation type="submission" date="2016-08" db="EMBL/GenBank/DDBJ databases">
        <title>Evolution of the type three secretion system and type three effector repertoires in Xanthomonas.</title>
        <authorList>
            <person name="Merda D."/>
            <person name="Briand M."/>
            <person name="Bosis E."/>
            <person name="Rousseau C."/>
            <person name="Portier P."/>
            <person name="Jacques M.-A."/>
            <person name="Fischer-Le Saux M."/>
        </authorList>
    </citation>
    <scope>NUCLEOTIDE SEQUENCE [LARGE SCALE GENOMIC DNA]</scope>
    <source>
        <strain evidence="1 2">CFBP 7645</strain>
    </source>
</reference>
<dbReference type="AlphaFoldDB" id="A0A2S7AJE7"/>
<proteinExistence type="predicted"/>
<gene>
    <name evidence="1" type="ORF">XarjCFBP7645_02010</name>
</gene>
<evidence type="ECO:0000313" key="1">
    <source>
        <dbReference type="EMBL" id="PPU09994.1"/>
    </source>
</evidence>
<dbReference type="EMBL" id="MIGY01000001">
    <property type="protein sequence ID" value="PPU09994.1"/>
    <property type="molecule type" value="Genomic_DNA"/>
</dbReference>
<name>A0A2S7AJE7_9XANT</name>
<dbReference type="Proteomes" id="UP000239204">
    <property type="component" value="Unassembled WGS sequence"/>
</dbReference>